<dbReference type="STRING" id="452652.KSE_07190"/>
<keyword evidence="3" id="KW-1185">Reference proteome</keyword>
<gene>
    <name evidence="2" type="ordered locus">KSE_07190</name>
</gene>
<dbReference type="EMBL" id="AP010968">
    <property type="protein sequence ID" value="BAJ26559.1"/>
    <property type="molecule type" value="Genomic_DNA"/>
</dbReference>
<evidence type="ECO:0000256" key="1">
    <source>
        <dbReference type="SAM" id="MobiDB-lite"/>
    </source>
</evidence>
<dbReference type="HOGENOM" id="CLU_2666251_0_0_11"/>
<sequence>MYECPEGAGHKVERAEDSGAVQSGPCGPVWRCLTCGRWGAFLAAEWAELFPGEPELFPLGWTKPGEPAPIRRVYPLGRGS</sequence>
<evidence type="ECO:0000313" key="3">
    <source>
        <dbReference type="Proteomes" id="UP000007076"/>
    </source>
</evidence>
<feature type="compositionally biased region" description="Basic and acidic residues" evidence="1">
    <location>
        <begin position="8"/>
        <end position="17"/>
    </location>
</feature>
<reference evidence="2 3" key="1">
    <citation type="journal article" date="2010" name="DNA Res.">
        <title>Genome sequence of Kitasatospora setae NBRC 14216T: an evolutionary snapshot of the family Streptomycetaceae.</title>
        <authorList>
            <person name="Ichikawa N."/>
            <person name="Oguchi A."/>
            <person name="Ikeda H."/>
            <person name="Ishikawa J."/>
            <person name="Kitani S."/>
            <person name="Watanabe Y."/>
            <person name="Nakamura S."/>
            <person name="Katano Y."/>
            <person name="Kishi E."/>
            <person name="Sasagawa M."/>
            <person name="Ankai A."/>
            <person name="Fukui S."/>
            <person name="Hashimoto Y."/>
            <person name="Kamata S."/>
            <person name="Otoguro M."/>
            <person name="Tanikawa S."/>
            <person name="Nihira T."/>
            <person name="Horinouchi S."/>
            <person name="Ohnishi Y."/>
            <person name="Hayakawa M."/>
            <person name="Kuzuyama T."/>
            <person name="Arisawa A."/>
            <person name="Nomoto F."/>
            <person name="Miura H."/>
            <person name="Takahashi Y."/>
            <person name="Fujita N."/>
        </authorList>
    </citation>
    <scope>NUCLEOTIDE SEQUENCE [LARGE SCALE GENOMIC DNA]</scope>
    <source>
        <strain evidence="3">ATCC 33774 / DSM 43861 / JCM 3304 / KCC A-0304 / NBRC 14216 / KM-6054</strain>
    </source>
</reference>
<accession>E4N5S8</accession>
<evidence type="ECO:0000313" key="2">
    <source>
        <dbReference type="EMBL" id="BAJ26559.1"/>
    </source>
</evidence>
<dbReference type="Proteomes" id="UP000007076">
    <property type="component" value="Chromosome"/>
</dbReference>
<dbReference type="AlphaFoldDB" id="E4N5S8"/>
<organism evidence="2 3">
    <name type="scientific">Kitasatospora setae (strain ATCC 33774 / DSM 43861 / JCM 3304 / KCC A-0304 / NBRC 14216 / KM-6054)</name>
    <name type="common">Streptomyces setae</name>
    <dbReference type="NCBI Taxonomy" id="452652"/>
    <lineage>
        <taxon>Bacteria</taxon>
        <taxon>Bacillati</taxon>
        <taxon>Actinomycetota</taxon>
        <taxon>Actinomycetes</taxon>
        <taxon>Kitasatosporales</taxon>
        <taxon>Streptomycetaceae</taxon>
        <taxon>Kitasatospora</taxon>
    </lineage>
</organism>
<dbReference type="KEGG" id="ksk:KSE_07190"/>
<feature type="region of interest" description="Disordered" evidence="1">
    <location>
        <begin position="1"/>
        <end position="23"/>
    </location>
</feature>
<proteinExistence type="predicted"/>
<protein>
    <submittedName>
        <fullName evidence="2">Uncharacterized protein</fullName>
    </submittedName>
</protein>
<name>E4N5S8_KITSK</name>